<dbReference type="RefSeq" id="YP_010652211.1">
    <property type="nucleotide sequence ID" value="NC_070785.1"/>
</dbReference>
<dbReference type="EMBL" id="MT024865">
    <property type="protein sequence ID" value="QIN94120.1"/>
    <property type="molecule type" value="Genomic_DNA"/>
</dbReference>
<accession>A0A6G8R1N9</accession>
<proteinExistence type="predicted"/>
<organism evidence="1 2">
    <name type="scientific">Streptomyces phage Wakanda</name>
    <dbReference type="NCBI Taxonomy" id="2713267"/>
    <lineage>
        <taxon>Viruses</taxon>
        <taxon>Duplodnaviria</taxon>
        <taxon>Heunggongvirae</taxon>
        <taxon>Uroviricota</taxon>
        <taxon>Caudoviricetes</taxon>
        <taxon>Stanwilliamsviridae</taxon>
        <taxon>Loccivirinae</taxon>
        <taxon>Wakandavirus</taxon>
        <taxon>Wakandavirus wakanda</taxon>
    </lineage>
</organism>
<evidence type="ECO:0000313" key="2">
    <source>
        <dbReference type="Proteomes" id="UP000501266"/>
    </source>
</evidence>
<protein>
    <submittedName>
        <fullName evidence="1">Uncharacterized protein</fullName>
    </submittedName>
</protein>
<evidence type="ECO:0000313" key="1">
    <source>
        <dbReference type="EMBL" id="QIN94120.1"/>
    </source>
</evidence>
<keyword evidence="2" id="KW-1185">Reference proteome</keyword>
<dbReference type="GeneID" id="77927993"/>
<name>A0A6G8R1N9_9CAUD</name>
<gene>
    <name evidence="1" type="primary">157</name>
    <name evidence="1" type="ORF">SEA_WAKANDA_157</name>
</gene>
<dbReference type="KEGG" id="vg:77927993"/>
<sequence>MSEVESFCFDVQIFRNEDGKYEYAVSQEFETEGEEPDWELLETGAGDTLEEAARMAGNSIRTLFNV</sequence>
<reference evidence="1 2" key="1">
    <citation type="submission" date="2020-02" db="EMBL/GenBank/DDBJ databases">
        <authorList>
            <person name="Bullock J.N."/>
            <person name="Barnes M.L."/>
            <person name="Kankolongo K.M."/>
            <person name="Dejene B.A."/>
            <person name="Lindsay P.E."/>
            <person name="Bhuiyan S."/>
            <person name="Nayek S."/>
            <person name="Hughes L.E."/>
            <person name="Garlena R.A."/>
            <person name="Russell D.A."/>
            <person name="Pope W.H."/>
            <person name="Jacobs-Sera D."/>
            <person name="Hatfull G.F."/>
        </authorList>
    </citation>
    <scope>NUCLEOTIDE SEQUENCE [LARGE SCALE GENOMIC DNA]</scope>
</reference>
<dbReference type="Proteomes" id="UP000501266">
    <property type="component" value="Segment"/>
</dbReference>